<protein>
    <submittedName>
        <fullName evidence="2">Uncharacterized protein</fullName>
    </submittedName>
</protein>
<gene>
    <name evidence="2" type="ORF">IPA_03325</name>
</gene>
<reference evidence="2" key="1">
    <citation type="submission" date="2013-11" db="EMBL/GenBank/DDBJ databases">
        <title>Comparative genomics of Ignicoccus.</title>
        <authorList>
            <person name="Podar M."/>
        </authorList>
    </citation>
    <scope>NUCLEOTIDE SEQUENCE</scope>
    <source>
        <strain evidence="2">DSM 13166</strain>
    </source>
</reference>
<feature type="transmembrane region" description="Helical" evidence="1">
    <location>
        <begin position="29"/>
        <end position="48"/>
    </location>
</feature>
<organism evidence="2 3">
    <name type="scientific">Ignicoccus pacificus DSM 13166</name>
    <dbReference type="NCBI Taxonomy" id="940294"/>
    <lineage>
        <taxon>Archaea</taxon>
        <taxon>Thermoproteota</taxon>
        <taxon>Thermoprotei</taxon>
        <taxon>Desulfurococcales</taxon>
        <taxon>Desulfurococcaceae</taxon>
        <taxon>Ignicoccus</taxon>
    </lineage>
</organism>
<sequence length="172" mass="19771">MLGEREVAIAFHVLLITFMLWHLSSVVNWSVVLSRWYYVLPLLIIPFIRNKKLKLIYSAFLIYAVFSTITHLNSWMLASARYFGTDAPTTLAWLSLLASALYTIVTRSARGLMAFLCCLSGIALRSEFTLLNLALHISLVTSFLIVLLWDLHAFVWPVNYILALHRRRNRVV</sequence>
<evidence type="ECO:0000313" key="3">
    <source>
        <dbReference type="Proteomes" id="UP001063698"/>
    </source>
</evidence>
<dbReference type="KEGG" id="ipc:IPA_03325"/>
<feature type="transmembrane region" description="Helical" evidence="1">
    <location>
        <begin position="7"/>
        <end position="23"/>
    </location>
</feature>
<feature type="transmembrane region" description="Helical" evidence="1">
    <location>
        <begin position="55"/>
        <end position="75"/>
    </location>
</feature>
<feature type="transmembrane region" description="Helical" evidence="1">
    <location>
        <begin position="112"/>
        <end position="131"/>
    </location>
</feature>
<evidence type="ECO:0000256" key="1">
    <source>
        <dbReference type="SAM" id="Phobius"/>
    </source>
</evidence>
<keyword evidence="1" id="KW-1133">Transmembrane helix</keyword>
<name>A0A977KAY5_9CREN</name>
<evidence type="ECO:0000313" key="2">
    <source>
        <dbReference type="EMBL" id="UXD22300.1"/>
    </source>
</evidence>
<dbReference type="Proteomes" id="UP001063698">
    <property type="component" value="Chromosome"/>
</dbReference>
<accession>A0A977KAY5</accession>
<feature type="transmembrane region" description="Helical" evidence="1">
    <location>
        <begin position="87"/>
        <end position="105"/>
    </location>
</feature>
<proteinExistence type="predicted"/>
<dbReference type="AlphaFoldDB" id="A0A977KAY5"/>
<dbReference type="EMBL" id="CP006868">
    <property type="protein sequence ID" value="UXD22300.1"/>
    <property type="molecule type" value="Genomic_DNA"/>
</dbReference>
<keyword evidence="1" id="KW-0812">Transmembrane</keyword>
<feature type="transmembrane region" description="Helical" evidence="1">
    <location>
        <begin position="137"/>
        <end position="162"/>
    </location>
</feature>
<keyword evidence="3" id="KW-1185">Reference proteome</keyword>
<keyword evidence="1" id="KW-0472">Membrane</keyword>